<evidence type="ECO:0000313" key="1">
    <source>
        <dbReference type="EMBL" id="KAI9181963.1"/>
    </source>
</evidence>
<name>A0AAD5J0Q7_ACENE</name>
<reference evidence="1" key="2">
    <citation type="submission" date="2023-02" db="EMBL/GenBank/DDBJ databases">
        <authorList>
            <person name="Swenson N.G."/>
            <person name="Wegrzyn J.L."/>
            <person name="Mcevoy S.L."/>
        </authorList>
    </citation>
    <scope>NUCLEOTIDE SEQUENCE</scope>
    <source>
        <strain evidence="1">91603</strain>
        <tissue evidence="1">Leaf</tissue>
    </source>
</reference>
<reference evidence="1" key="1">
    <citation type="journal article" date="2022" name="Plant J.">
        <title>Strategies of tolerance reflected in two North American maple genomes.</title>
        <authorList>
            <person name="McEvoy S.L."/>
            <person name="Sezen U.U."/>
            <person name="Trouern-Trend A."/>
            <person name="McMahon S.M."/>
            <person name="Schaberg P.G."/>
            <person name="Yang J."/>
            <person name="Wegrzyn J.L."/>
            <person name="Swenson N.G."/>
        </authorList>
    </citation>
    <scope>NUCLEOTIDE SEQUENCE</scope>
    <source>
        <strain evidence="1">91603</strain>
    </source>
</reference>
<dbReference type="AlphaFoldDB" id="A0AAD5J0Q7"/>
<keyword evidence="2" id="KW-1185">Reference proteome</keyword>
<protein>
    <submittedName>
        <fullName evidence="1">Uncharacterized protein</fullName>
    </submittedName>
</protein>
<organism evidence="1 2">
    <name type="scientific">Acer negundo</name>
    <name type="common">Box elder</name>
    <dbReference type="NCBI Taxonomy" id="4023"/>
    <lineage>
        <taxon>Eukaryota</taxon>
        <taxon>Viridiplantae</taxon>
        <taxon>Streptophyta</taxon>
        <taxon>Embryophyta</taxon>
        <taxon>Tracheophyta</taxon>
        <taxon>Spermatophyta</taxon>
        <taxon>Magnoliopsida</taxon>
        <taxon>eudicotyledons</taxon>
        <taxon>Gunneridae</taxon>
        <taxon>Pentapetalae</taxon>
        <taxon>rosids</taxon>
        <taxon>malvids</taxon>
        <taxon>Sapindales</taxon>
        <taxon>Sapindaceae</taxon>
        <taxon>Hippocastanoideae</taxon>
        <taxon>Acereae</taxon>
        <taxon>Acer</taxon>
    </lineage>
</organism>
<proteinExistence type="predicted"/>
<comment type="caution">
    <text evidence="1">The sequence shown here is derived from an EMBL/GenBank/DDBJ whole genome shotgun (WGS) entry which is preliminary data.</text>
</comment>
<accession>A0AAD5J0Q7</accession>
<sequence length="84" mass="9288">MDVSATFERGGNLHQRSLEPPLKITKTSMKVWATFDGGSHTSIGESTLTLESRLHSSPSQQLLVSSLPPDLRPALFRPLVVFRQ</sequence>
<dbReference type="EMBL" id="JAJSOW010000101">
    <property type="protein sequence ID" value="KAI9181963.1"/>
    <property type="molecule type" value="Genomic_DNA"/>
</dbReference>
<dbReference type="Proteomes" id="UP001064489">
    <property type="component" value="Chromosome 4"/>
</dbReference>
<gene>
    <name evidence="1" type="ORF">LWI28_020572</name>
</gene>
<evidence type="ECO:0000313" key="2">
    <source>
        <dbReference type="Proteomes" id="UP001064489"/>
    </source>
</evidence>